<dbReference type="OrthoDB" id="3673010at2"/>
<evidence type="ECO:0000313" key="3">
    <source>
        <dbReference type="Proteomes" id="UP000239494"/>
    </source>
</evidence>
<evidence type="ECO:0000313" key="2">
    <source>
        <dbReference type="EMBL" id="PRY34255.1"/>
    </source>
</evidence>
<comment type="caution">
    <text evidence="2">The sequence shown here is derived from an EMBL/GenBank/DDBJ whole genome shotgun (WGS) entry which is preliminary data.</text>
</comment>
<reference evidence="2 3" key="1">
    <citation type="submission" date="2018-03" db="EMBL/GenBank/DDBJ databases">
        <title>Genomic Encyclopedia of Archaeal and Bacterial Type Strains, Phase II (KMG-II): from individual species to whole genera.</title>
        <authorList>
            <person name="Goeker M."/>
        </authorList>
    </citation>
    <scope>NUCLEOTIDE SEQUENCE [LARGE SCALE GENOMIC DNA]</scope>
    <source>
        <strain evidence="2 3">DSM 44720</strain>
    </source>
</reference>
<dbReference type="Proteomes" id="UP000239494">
    <property type="component" value="Unassembled WGS sequence"/>
</dbReference>
<dbReference type="EMBL" id="PVTF01000017">
    <property type="protein sequence ID" value="PRY34255.1"/>
    <property type="molecule type" value="Genomic_DNA"/>
</dbReference>
<dbReference type="RefSeq" id="WP_106194975.1">
    <property type="nucleotide sequence ID" value="NZ_PVTF01000017.1"/>
</dbReference>
<accession>A0A2T0SLH7</accession>
<feature type="region of interest" description="Disordered" evidence="1">
    <location>
        <begin position="320"/>
        <end position="339"/>
    </location>
</feature>
<name>A0A2T0SLH7_9PSEU</name>
<gene>
    <name evidence="2" type="ORF">CLV43_11728</name>
</gene>
<dbReference type="AlphaFoldDB" id="A0A2T0SLH7"/>
<keyword evidence="3" id="KW-1185">Reference proteome</keyword>
<proteinExistence type="predicted"/>
<feature type="compositionally biased region" description="Low complexity" evidence="1">
    <location>
        <begin position="325"/>
        <end position="339"/>
    </location>
</feature>
<protein>
    <submittedName>
        <fullName evidence="2">Uncharacterized protein</fullName>
    </submittedName>
</protein>
<sequence>MINRNPDTASGPLVTRVDIKAGTMLFKNRPVPSADRATVFLDRHGRYDHLTEQIPIGGVSGYRAVFLVNTSVFSRDLQLRLPSREQAYHFIAKVTVRWRVTDPVEAAKTNLVGADPILRPYVERVLRDVGVTFPIEDAAGAEQAMANAFAGRRRQPFAQGVSVLDCDAALTLDSATMIYIRSLEENRRKHDVTTGVQAHTMAEQSKQHRIDLMRSAHELELQEMQQEHELRLKHQQMKFFGGAVAQDPANLLGMILAQDPSKATDVLGMLMKQHQVELDDARGVLDLMLKNELVARGDVAEITGRATSTIAQRMSNAPFKLGVDPTTTPGSPHTTSGPAEGAIAAEVVPAAAKPVLFDFDEDDEDDDD</sequence>
<organism evidence="2 3">
    <name type="scientific">Umezawaea tangerina</name>
    <dbReference type="NCBI Taxonomy" id="84725"/>
    <lineage>
        <taxon>Bacteria</taxon>
        <taxon>Bacillati</taxon>
        <taxon>Actinomycetota</taxon>
        <taxon>Actinomycetes</taxon>
        <taxon>Pseudonocardiales</taxon>
        <taxon>Pseudonocardiaceae</taxon>
        <taxon>Umezawaea</taxon>
    </lineage>
</organism>
<evidence type="ECO:0000256" key="1">
    <source>
        <dbReference type="SAM" id="MobiDB-lite"/>
    </source>
</evidence>